<proteinExistence type="predicted"/>
<evidence type="ECO:0000313" key="3">
    <source>
        <dbReference type="Proteomes" id="UP001213000"/>
    </source>
</evidence>
<feature type="region of interest" description="Disordered" evidence="1">
    <location>
        <begin position="1"/>
        <end position="68"/>
    </location>
</feature>
<feature type="compositionally biased region" description="Low complexity" evidence="1">
    <location>
        <begin position="24"/>
        <end position="43"/>
    </location>
</feature>
<evidence type="ECO:0000256" key="1">
    <source>
        <dbReference type="SAM" id="MobiDB-lite"/>
    </source>
</evidence>
<gene>
    <name evidence="2" type="ORF">NP233_g5147</name>
</gene>
<comment type="caution">
    <text evidence="2">The sequence shown here is derived from an EMBL/GenBank/DDBJ whole genome shotgun (WGS) entry which is preliminary data.</text>
</comment>
<dbReference type="Proteomes" id="UP001213000">
    <property type="component" value="Unassembled WGS sequence"/>
</dbReference>
<evidence type="ECO:0000313" key="2">
    <source>
        <dbReference type="EMBL" id="KAJ3569306.1"/>
    </source>
</evidence>
<feature type="compositionally biased region" description="Basic and acidic residues" evidence="1">
    <location>
        <begin position="232"/>
        <end position="241"/>
    </location>
</feature>
<sequence>MSKTSSSPRPVDDVKHSDPIPINSARGRARSVSSASSGSASSAYEIPTPASGSFGSNNNIRTSLPSPTSPIFSYIMSSPTKTSSTFPLRRKFPGTAPVFEEDEESETVIPAAAHMRRASNNIANRFTEPKTNALPEPHLERGTGLLRRLSLSSAPFTKVGSILSTLGATGADPHVHLYQNHDPSNSPPSPPPNTAINTAPPNAPFVNKPRRSATISVDTGRPRRAPSPMGERILKGHFDGF</sequence>
<keyword evidence="3" id="KW-1185">Reference proteome</keyword>
<name>A0AAD5YUV8_9AGAR</name>
<accession>A0AAD5YUV8</accession>
<dbReference type="EMBL" id="JANIEX010000296">
    <property type="protein sequence ID" value="KAJ3569306.1"/>
    <property type="molecule type" value="Genomic_DNA"/>
</dbReference>
<dbReference type="AlphaFoldDB" id="A0AAD5YUV8"/>
<protein>
    <submittedName>
        <fullName evidence="2">Uncharacterized protein</fullName>
    </submittedName>
</protein>
<feature type="region of interest" description="Disordered" evidence="1">
    <location>
        <begin position="173"/>
        <end position="241"/>
    </location>
</feature>
<reference evidence="2" key="1">
    <citation type="submission" date="2022-07" db="EMBL/GenBank/DDBJ databases">
        <title>Genome Sequence of Leucocoprinus birnbaumii.</title>
        <authorList>
            <person name="Buettner E."/>
        </authorList>
    </citation>
    <scope>NUCLEOTIDE SEQUENCE</scope>
    <source>
        <strain evidence="2">VT141</strain>
    </source>
</reference>
<organism evidence="2 3">
    <name type="scientific">Leucocoprinus birnbaumii</name>
    <dbReference type="NCBI Taxonomy" id="56174"/>
    <lineage>
        <taxon>Eukaryota</taxon>
        <taxon>Fungi</taxon>
        <taxon>Dikarya</taxon>
        <taxon>Basidiomycota</taxon>
        <taxon>Agaricomycotina</taxon>
        <taxon>Agaricomycetes</taxon>
        <taxon>Agaricomycetidae</taxon>
        <taxon>Agaricales</taxon>
        <taxon>Agaricineae</taxon>
        <taxon>Agaricaceae</taxon>
        <taxon>Leucocoprinus</taxon>
    </lineage>
</organism>
<feature type="compositionally biased region" description="Polar residues" evidence="1">
    <location>
        <begin position="50"/>
        <end position="68"/>
    </location>
</feature>